<dbReference type="EMBL" id="CP081495">
    <property type="protein sequence ID" value="UYW00348.1"/>
    <property type="molecule type" value="Genomic_DNA"/>
</dbReference>
<protein>
    <submittedName>
        <fullName evidence="3">2TM domain-containing protein</fullName>
    </submittedName>
</protein>
<feature type="domain" description="2TM" evidence="2">
    <location>
        <begin position="9"/>
        <end position="86"/>
    </location>
</feature>
<gene>
    <name evidence="3" type="ORF">K5I29_07140</name>
</gene>
<feature type="transmembrane region" description="Helical" evidence="1">
    <location>
        <begin position="52"/>
        <end position="73"/>
    </location>
</feature>
<evidence type="ECO:0000313" key="4">
    <source>
        <dbReference type="Proteomes" id="UP001163328"/>
    </source>
</evidence>
<evidence type="ECO:0000313" key="3">
    <source>
        <dbReference type="EMBL" id="UYW00348.1"/>
    </source>
</evidence>
<evidence type="ECO:0000256" key="1">
    <source>
        <dbReference type="SAM" id="Phobius"/>
    </source>
</evidence>
<dbReference type="InterPro" id="IPR025698">
    <property type="entry name" value="2TM_dom"/>
</dbReference>
<organism evidence="3 4">
    <name type="scientific">Flavobacterium agricola</name>
    <dbReference type="NCBI Taxonomy" id="2870839"/>
    <lineage>
        <taxon>Bacteria</taxon>
        <taxon>Pseudomonadati</taxon>
        <taxon>Bacteroidota</taxon>
        <taxon>Flavobacteriia</taxon>
        <taxon>Flavobacteriales</taxon>
        <taxon>Flavobacteriaceae</taxon>
        <taxon>Flavobacterium</taxon>
    </lineage>
</organism>
<accession>A0ABY6LVJ9</accession>
<dbReference type="Proteomes" id="UP001163328">
    <property type="component" value="Chromosome"/>
</dbReference>
<name>A0ABY6LVJ9_9FLAO</name>
<dbReference type="Pfam" id="PF13239">
    <property type="entry name" value="2TM"/>
    <property type="match status" value="1"/>
</dbReference>
<reference evidence="3" key="1">
    <citation type="submission" date="2021-08" db="EMBL/GenBank/DDBJ databases">
        <title>Flavobacterium sp. strain CC-SYL302.</title>
        <authorList>
            <person name="Lin S.-Y."/>
            <person name="Lee T.-H."/>
            <person name="Young C.-C."/>
        </authorList>
    </citation>
    <scope>NUCLEOTIDE SEQUENCE</scope>
    <source>
        <strain evidence="3">CC-SYL302</strain>
    </source>
</reference>
<dbReference type="RefSeq" id="WP_264431997.1">
    <property type="nucleotide sequence ID" value="NZ_CP081495.1"/>
</dbReference>
<keyword evidence="1" id="KW-0812">Transmembrane</keyword>
<proteinExistence type="predicted"/>
<keyword evidence="1" id="KW-1133">Transmembrane helix</keyword>
<evidence type="ECO:0000259" key="2">
    <source>
        <dbReference type="Pfam" id="PF13239"/>
    </source>
</evidence>
<keyword evidence="4" id="KW-1185">Reference proteome</keyword>
<sequence length="97" mass="11651">MENNKAYLRAHKKVKNIKEFYGHLLTYVLVISGLIILNVLTSPKHLWFYWPALGWGIGIICHGISVFNFNPFFNKEWEERKLKQFIEEEKELLNKWK</sequence>
<feature type="transmembrane region" description="Helical" evidence="1">
    <location>
        <begin position="20"/>
        <end position="40"/>
    </location>
</feature>
<keyword evidence="1" id="KW-0472">Membrane</keyword>